<dbReference type="InterPro" id="IPR002347">
    <property type="entry name" value="SDR_fam"/>
</dbReference>
<gene>
    <name evidence="3" type="ORF">GO608_08655</name>
</gene>
<dbReference type="PANTHER" id="PTHR42760:SF132">
    <property type="entry name" value="SHORT-CHAIN DEHYDROGENASE_REDUCTASE FAMILY PROTEIN"/>
    <property type="match status" value="1"/>
</dbReference>
<comment type="similarity">
    <text evidence="1">Belongs to the short-chain dehydrogenases/reductases (SDR) family.</text>
</comment>
<comment type="caution">
    <text evidence="3">The sequence shown here is derived from an EMBL/GenBank/DDBJ whole genome shotgun (WGS) entry which is preliminary data.</text>
</comment>
<protein>
    <submittedName>
        <fullName evidence="3">Glucose 1-dehydrogenase</fullName>
        <ecNumber evidence="3">1.1.1.47</ecNumber>
    </submittedName>
</protein>
<evidence type="ECO:0000256" key="1">
    <source>
        <dbReference type="ARBA" id="ARBA00006484"/>
    </source>
</evidence>
<dbReference type="InterPro" id="IPR057326">
    <property type="entry name" value="KR_dom"/>
</dbReference>
<organism evidence="3 4">
    <name type="scientific">Aromatoleum buckelii</name>
    <dbReference type="NCBI Taxonomy" id="200254"/>
    <lineage>
        <taxon>Bacteria</taxon>
        <taxon>Pseudomonadati</taxon>
        <taxon>Pseudomonadota</taxon>
        <taxon>Betaproteobacteria</taxon>
        <taxon>Rhodocyclales</taxon>
        <taxon>Rhodocyclaceae</taxon>
        <taxon>Aromatoleum</taxon>
    </lineage>
</organism>
<dbReference type="Proteomes" id="UP000601990">
    <property type="component" value="Unassembled WGS sequence"/>
</dbReference>
<sequence length="278" mass="29795">MPRPAELMHAPDLGLAGQVAIVTGANSGIGRACALALGQAGATVVVNHLPRSASAAADVVTAIEHDGGRALAFPADVSHESEVQAMFADAVQRFGTVHILVNNAGMQRRAPFQEMSLEQWRQVIDVNLTGQFLCAREAVREFLRRGMQPERSCALGKIICMSSVHQLIPWAFEANYAAAKGGVMLLMQSLAQELSCHRIRVNAVAPGAIRTPINRSIWENDDAHGELLKLIPYGRIGAPEDIAEAVLWLASDLSDYVVGTTLFVDGGMSLYPSFRGNG</sequence>
<evidence type="ECO:0000313" key="3">
    <source>
        <dbReference type="EMBL" id="NMF93397.1"/>
    </source>
</evidence>
<reference evidence="3" key="1">
    <citation type="submission" date="2019-12" db="EMBL/GenBank/DDBJ databases">
        <title>Comparative genomics gives insights into the taxonomy of the Azoarcus-Aromatoleum group and reveals separate origins of nif in the plant-associated Azoarcus and non-plant-associated Aromatoleum sub-groups.</title>
        <authorList>
            <person name="Lafos M."/>
            <person name="Maluk M."/>
            <person name="Batista M."/>
            <person name="Junghare M."/>
            <person name="Carmona M."/>
            <person name="Faoro H."/>
            <person name="Cruz L.M."/>
            <person name="Battistoni F."/>
            <person name="De Souza E."/>
            <person name="Pedrosa F."/>
            <person name="Chen W.-M."/>
            <person name="Poole P.S."/>
            <person name="Dixon R.A."/>
            <person name="James E.K."/>
        </authorList>
    </citation>
    <scope>NUCLEOTIDE SEQUENCE</scope>
    <source>
        <strain evidence="3">U120</strain>
    </source>
</reference>
<dbReference type="PRINTS" id="PR00081">
    <property type="entry name" value="GDHRDH"/>
</dbReference>
<feature type="domain" description="Ketoreductase" evidence="2">
    <location>
        <begin position="18"/>
        <end position="212"/>
    </location>
</feature>
<dbReference type="InterPro" id="IPR020904">
    <property type="entry name" value="Sc_DH/Rdtase_CS"/>
</dbReference>
<dbReference type="GO" id="GO:0047936">
    <property type="term" value="F:glucose 1-dehydrogenase [NAD(P)+] activity"/>
    <property type="evidence" value="ECO:0007669"/>
    <property type="project" value="UniProtKB-EC"/>
</dbReference>
<dbReference type="CDD" id="cd05358">
    <property type="entry name" value="GlcDH_SDR_c"/>
    <property type="match status" value="1"/>
</dbReference>
<proteinExistence type="inferred from homology"/>
<keyword evidence="4" id="KW-1185">Reference proteome</keyword>
<dbReference type="Pfam" id="PF13561">
    <property type="entry name" value="adh_short_C2"/>
    <property type="match status" value="1"/>
</dbReference>
<evidence type="ECO:0000259" key="2">
    <source>
        <dbReference type="SMART" id="SM00822"/>
    </source>
</evidence>
<accession>A0ABX1MZH4</accession>
<name>A0ABX1MZH4_9RHOO</name>
<dbReference type="NCBIfam" id="NF005559">
    <property type="entry name" value="PRK07231.1"/>
    <property type="match status" value="1"/>
</dbReference>
<dbReference type="PANTHER" id="PTHR42760">
    <property type="entry name" value="SHORT-CHAIN DEHYDROGENASES/REDUCTASES FAMILY MEMBER"/>
    <property type="match status" value="1"/>
</dbReference>
<keyword evidence="3" id="KW-0560">Oxidoreductase</keyword>
<evidence type="ECO:0000313" key="4">
    <source>
        <dbReference type="Proteomes" id="UP000601990"/>
    </source>
</evidence>
<dbReference type="PRINTS" id="PR00080">
    <property type="entry name" value="SDRFAMILY"/>
</dbReference>
<dbReference type="EMBL" id="WTVH01000013">
    <property type="protein sequence ID" value="NMF93397.1"/>
    <property type="molecule type" value="Genomic_DNA"/>
</dbReference>
<dbReference type="SUPFAM" id="SSF51735">
    <property type="entry name" value="NAD(P)-binding Rossmann-fold domains"/>
    <property type="match status" value="1"/>
</dbReference>
<dbReference type="InterPro" id="IPR036291">
    <property type="entry name" value="NAD(P)-bd_dom_sf"/>
</dbReference>
<dbReference type="EC" id="1.1.1.47" evidence="3"/>
<dbReference type="Gene3D" id="3.40.50.720">
    <property type="entry name" value="NAD(P)-binding Rossmann-like Domain"/>
    <property type="match status" value="1"/>
</dbReference>
<dbReference type="PROSITE" id="PS00061">
    <property type="entry name" value="ADH_SHORT"/>
    <property type="match status" value="1"/>
</dbReference>
<dbReference type="SMART" id="SM00822">
    <property type="entry name" value="PKS_KR"/>
    <property type="match status" value="1"/>
</dbReference>